<reference evidence="1 2" key="1">
    <citation type="submission" date="2018-05" db="EMBL/GenBank/DDBJ databases">
        <title>Mucilaginibacter hurinus sp. nov., isolated from briquette warehouse soil.</title>
        <authorList>
            <person name="Choi L."/>
        </authorList>
    </citation>
    <scope>NUCLEOTIDE SEQUENCE [LARGE SCALE GENOMIC DNA]</scope>
    <source>
        <strain evidence="1 2">ZR32</strain>
    </source>
</reference>
<dbReference type="AlphaFoldDB" id="A0A367GL60"/>
<keyword evidence="2" id="KW-1185">Reference proteome</keyword>
<proteinExistence type="predicted"/>
<gene>
    <name evidence="1" type="ORF">DJ568_13055</name>
</gene>
<sequence length="383" mass="43842">MQNTLYTLLLTILTISAGAQNKHAEVEKRLIKYFQQKVGNHVVVTKEKLNAGSVNKNINISVSESLIDFDTIQSWIINPYFSQKFKESEDEKIYQKNFPRSFSVLYNNALVSLFENGKFACFKLNNLERDKGLENKLNTKLFDYHWISGDRLAGLSGGVVHLWNGEKWIKLANKFPLKHDPKLFEDEKFLVYRDCHGEWGGTVYFFEKATSKTFFTESTCANSVIKANKGYIVLANLGHGFGSTEAKVIADPTKLTLAKSNQIGKTVNGQALGYTDKSNAFKKEMDFYGLQVFSSFKYHDKVLYLVHFSELTFIAEIKGDNIEIVHPLFFNNLYTHNPVTSKYGDYTLINLDHYGTGLDREIAIILIKDNKITKLDWNDKHNY</sequence>
<name>A0A367GL60_9SPHI</name>
<accession>A0A367GL60</accession>
<dbReference type="Proteomes" id="UP000253209">
    <property type="component" value="Unassembled WGS sequence"/>
</dbReference>
<dbReference type="OrthoDB" id="1490226at2"/>
<protein>
    <submittedName>
        <fullName evidence="1">Uncharacterized protein</fullName>
    </submittedName>
</protein>
<organism evidence="1 2">
    <name type="scientific">Mucilaginibacter hurinus</name>
    <dbReference type="NCBI Taxonomy" id="2201324"/>
    <lineage>
        <taxon>Bacteria</taxon>
        <taxon>Pseudomonadati</taxon>
        <taxon>Bacteroidota</taxon>
        <taxon>Sphingobacteriia</taxon>
        <taxon>Sphingobacteriales</taxon>
        <taxon>Sphingobacteriaceae</taxon>
        <taxon>Mucilaginibacter</taxon>
    </lineage>
</organism>
<dbReference type="EMBL" id="QGDC01000007">
    <property type="protein sequence ID" value="RCH54222.1"/>
    <property type="molecule type" value="Genomic_DNA"/>
</dbReference>
<evidence type="ECO:0000313" key="2">
    <source>
        <dbReference type="Proteomes" id="UP000253209"/>
    </source>
</evidence>
<comment type="caution">
    <text evidence="1">The sequence shown here is derived from an EMBL/GenBank/DDBJ whole genome shotgun (WGS) entry which is preliminary data.</text>
</comment>
<evidence type="ECO:0000313" key="1">
    <source>
        <dbReference type="EMBL" id="RCH54222.1"/>
    </source>
</evidence>
<dbReference type="RefSeq" id="WP_114005733.1">
    <property type="nucleotide sequence ID" value="NZ_QGDC01000007.1"/>
</dbReference>